<proteinExistence type="predicted"/>
<reference evidence="1 2" key="1">
    <citation type="journal article" date="2023" name="ACS Omega">
        <title>Identification of the Neoaspergillic Acid Biosynthesis Gene Cluster by Establishing an In Vitro CRISPR-Ribonucleoprotein Genetic System in Aspergillus melleus.</title>
        <authorList>
            <person name="Yuan B."/>
            <person name="Grau M.F."/>
            <person name="Murata R.M."/>
            <person name="Torok T."/>
            <person name="Venkateswaran K."/>
            <person name="Stajich J.E."/>
            <person name="Wang C.C.C."/>
        </authorList>
    </citation>
    <scope>NUCLEOTIDE SEQUENCE [LARGE SCALE GENOMIC DNA]</scope>
    <source>
        <strain evidence="1 2">IMV 1140</strain>
    </source>
</reference>
<sequence length="328" mass="37359">MLKKSNEIYRHGLQLLIPSCPSSPLFSRLHSVQHLVHRYRLYATAHGLPEQDLSWPSSSSFTPYDVFKQDKKAPYSKSRFYELVKIYHPDRPCHDHPLCKDIAPEVRLQRYRLVVTAHEILSDPARRAAYDLSGEGWSMHPRGSEGPTPSWARSGSSNYGPVHTNATWEDWERWRNRHQGKQQHMVDNRTFTIFIILLTLFGGAMQASWITRVSTGYESRLQELNNESTRFLTGRRENTVNQMASNEAKVQHFLIRRDPSGYGLKEEEQPVYKSLLNCRSSDSEAEVDAVTAKGQGQSNRKLQDDQSKTGSLPLAHEPAQNSGAANGQ</sequence>
<dbReference type="EMBL" id="JAOPJF010000023">
    <property type="protein sequence ID" value="KAK1145612.1"/>
    <property type="molecule type" value="Genomic_DNA"/>
</dbReference>
<organism evidence="1 2">
    <name type="scientific">Aspergillus melleus</name>
    <dbReference type="NCBI Taxonomy" id="138277"/>
    <lineage>
        <taxon>Eukaryota</taxon>
        <taxon>Fungi</taxon>
        <taxon>Dikarya</taxon>
        <taxon>Ascomycota</taxon>
        <taxon>Pezizomycotina</taxon>
        <taxon>Eurotiomycetes</taxon>
        <taxon>Eurotiomycetidae</taxon>
        <taxon>Eurotiales</taxon>
        <taxon>Aspergillaceae</taxon>
        <taxon>Aspergillus</taxon>
        <taxon>Aspergillus subgen. Circumdati</taxon>
    </lineage>
</organism>
<dbReference type="Proteomes" id="UP001177260">
    <property type="component" value="Unassembled WGS sequence"/>
</dbReference>
<accession>A0ACC3B5E4</accession>
<evidence type="ECO:0000313" key="2">
    <source>
        <dbReference type="Proteomes" id="UP001177260"/>
    </source>
</evidence>
<evidence type="ECO:0000313" key="1">
    <source>
        <dbReference type="EMBL" id="KAK1145612.1"/>
    </source>
</evidence>
<comment type="caution">
    <text evidence="1">The sequence shown here is derived from an EMBL/GenBank/DDBJ whole genome shotgun (WGS) entry which is preliminary data.</text>
</comment>
<gene>
    <name evidence="1" type="primary">JID1</name>
    <name evidence="1" type="ORF">N8T08_004171</name>
</gene>
<name>A0ACC3B5E4_9EURO</name>
<keyword evidence="2" id="KW-1185">Reference proteome</keyword>
<protein>
    <submittedName>
        <fullName evidence="1">J domain-containing protein 1</fullName>
    </submittedName>
</protein>